<proteinExistence type="predicted"/>
<dbReference type="InParanoid" id="A0A7J7DWY9"/>
<name>A0A7J7DWY9_TRIWF</name>
<dbReference type="PANTHER" id="PTHR33356">
    <property type="entry name" value="TIP41-LIKE PROTEIN"/>
    <property type="match status" value="1"/>
</dbReference>
<dbReference type="Proteomes" id="UP000593562">
    <property type="component" value="Unassembled WGS sequence"/>
</dbReference>
<protein>
    <submittedName>
        <fullName evidence="2">Uncharacterized protein</fullName>
    </submittedName>
</protein>
<accession>A0A7J7DWY9</accession>
<comment type="caution">
    <text evidence="2">The sequence shown here is derived from an EMBL/GenBank/DDBJ whole genome shotgun (WGS) entry which is preliminary data.</text>
</comment>
<organism evidence="2 3">
    <name type="scientific">Tripterygium wilfordii</name>
    <name type="common">Thunder God vine</name>
    <dbReference type="NCBI Taxonomy" id="458696"/>
    <lineage>
        <taxon>Eukaryota</taxon>
        <taxon>Viridiplantae</taxon>
        <taxon>Streptophyta</taxon>
        <taxon>Embryophyta</taxon>
        <taxon>Tracheophyta</taxon>
        <taxon>Spermatophyta</taxon>
        <taxon>Magnoliopsida</taxon>
        <taxon>eudicotyledons</taxon>
        <taxon>Gunneridae</taxon>
        <taxon>Pentapetalae</taxon>
        <taxon>rosids</taxon>
        <taxon>fabids</taxon>
        <taxon>Celastrales</taxon>
        <taxon>Celastraceae</taxon>
        <taxon>Tripterygium</taxon>
    </lineage>
</organism>
<feature type="region of interest" description="Disordered" evidence="1">
    <location>
        <begin position="1"/>
        <end position="38"/>
    </location>
</feature>
<dbReference type="FunCoup" id="A0A7J7DWY9">
    <property type="interactions" value="274"/>
</dbReference>
<dbReference type="AlphaFoldDB" id="A0A7J7DWY9"/>
<evidence type="ECO:0000313" key="3">
    <source>
        <dbReference type="Proteomes" id="UP000593562"/>
    </source>
</evidence>
<dbReference type="PANTHER" id="PTHR33356:SF5">
    <property type="entry name" value="TIP41-LIKE PROTEIN"/>
    <property type="match status" value="1"/>
</dbReference>
<reference evidence="2 3" key="1">
    <citation type="journal article" date="2020" name="Nat. Commun.">
        <title>Genome of Tripterygium wilfordii and identification of cytochrome P450 involved in triptolide biosynthesis.</title>
        <authorList>
            <person name="Tu L."/>
            <person name="Su P."/>
            <person name="Zhang Z."/>
            <person name="Gao L."/>
            <person name="Wang J."/>
            <person name="Hu T."/>
            <person name="Zhou J."/>
            <person name="Zhang Y."/>
            <person name="Zhao Y."/>
            <person name="Liu Y."/>
            <person name="Song Y."/>
            <person name="Tong Y."/>
            <person name="Lu Y."/>
            <person name="Yang J."/>
            <person name="Xu C."/>
            <person name="Jia M."/>
            <person name="Peters R.J."/>
            <person name="Huang L."/>
            <person name="Gao W."/>
        </authorList>
    </citation>
    <scope>NUCLEOTIDE SEQUENCE [LARGE SCALE GENOMIC DNA]</scope>
    <source>
        <strain evidence="3">cv. XIE 37</strain>
        <tissue evidence="2">Leaf</tissue>
    </source>
</reference>
<evidence type="ECO:0000313" key="2">
    <source>
        <dbReference type="EMBL" id="KAF5750892.1"/>
    </source>
</evidence>
<keyword evidence="3" id="KW-1185">Reference proteome</keyword>
<gene>
    <name evidence="2" type="ORF">HS088_TW03G01232</name>
</gene>
<sequence>MEMKEKAYGSNNGRGLLGPPRKPSPVAIPLKHSNPDGYYANPSLTQQKLQEYQFQKLKQQLMLKHQSSQLWGKGTGQYQAQAHPPVLTGARSNGVGTLDLSPSAWPPLQQALQQPRQVGSDMRALFLGSTGTKRECAGTGVFLPRQAGTRPETRKKPACSTVLVPARVVQALKLNLDEMGGGSRSQYQNRFNGSFGTDSDASAALRLRSNYNGMSQQRNIRSQPGMNHEIRLPQEWSY</sequence>
<dbReference type="EMBL" id="JAAARO010000003">
    <property type="protein sequence ID" value="KAF5750892.1"/>
    <property type="molecule type" value="Genomic_DNA"/>
</dbReference>
<evidence type="ECO:0000256" key="1">
    <source>
        <dbReference type="SAM" id="MobiDB-lite"/>
    </source>
</evidence>